<dbReference type="Pfam" id="PF00083">
    <property type="entry name" value="Sugar_tr"/>
    <property type="match status" value="1"/>
</dbReference>
<evidence type="ECO:0000256" key="4">
    <source>
        <dbReference type="ARBA" id="ARBA00023136"/>
    </source>
</evidence>
<dbReference type="PROSITE" id="PS50850">
    <property type="entry name" value="MFS"/>
    <property type="match status" value="1"/>
</dbReference>
<dbReference type="Gene3D" id="1.20.1250.20">
    <property type="entry name" value="MFS general substrate transporter like domains"/>
    <property type="match status" value="1"/>
</dbReference>
<feature type="transmembrane region" description="Helical" evidence="5">
    <location>
        <begin position="103"/>
        <end position="123"/>
    </location>
</feature>
<dbReference type="GO" id="GO:0016020">
    <property type="term" value="C:membrane"/>
    <property type="evidence" value="ECO:0007669"/>
    <property type="project" value="UniProtKB-SubCell"/>
</dbReference>
<dbReference type="GO" id="GO:0022857">
    <property type="term" value="F:transmembrane transporter activity"/>
    <property type="evidence" value="ECO:0007669"/>
    <property type="project" value="InterPro"/>
</dbReference>
<evidence type="ECO:0000256" key="1">
    <source>
        <dbReference type="ARBA" id="ARBA00004141"/>
    </source>
</evidence>
<dbReference type="InterPro" id="IPR036259">
    <property type="entry name" value="MFS_trans_sf"/>
</dbReference>
<evidence type="ECO:0000256" key="2">
    <source>
        <dbReference type="ARBA" id="ARBA00022692"/>
    </source>
</evidence>
<dbReference type="InterPro" id="IPR005828">
    <property type="entry name" value="MFS_sugar_transport-like"/>
</dbReference>
<feature type="domain" description="Major facilitator superfamily (MFS) profile" evidence="6">
    <location>
        <begin position="1"/>
        <end position="169"/>
    </location>
</feature>
<dbReference type="AlphaFoldDB" id="A0A1B6DUY4"/>
<dbReference type="EMBL" id="GEDC01007810">
    <property type="protein sequence ID" value="JAS29488.1"/>
    <property type="molecule type" value="Transcribed_RNA"/>
</dbReference>
<feature type="transmembrane region" description="Helical" evidence="5">
    <location>
        <begin position="76"/>
        <end position="96"/>
    </location>
</feature>
<accession>A0A1B6DUY4</accession>
<protein>
    <recommendedName>
        <fullName evidence="6">Major facilitator superfamily (MFS) profile domain-containing protein</fullName>
    </recommendedName>
</protein>
<dbReference type="PANTHER" id="PTHR48021:SF1">
    <property type="entry name" value="GH07001P-RELATED"/>
    <property type="match status" value="1"/>
</dbReference>
<dbReference type="PANTHER" id="PTHR48021">
    <property type="match status" value="1"/>
</dbReference>
<dbReference type="InterPro" id="IPR050549">
    <property type="entry name" value="MFS_Trehalose_Transporter"/>
</dbReference>
<proteinExistence type="predicted"/>
<gene>
    <name evidence="7" type="ORF">g.27976</name>
</gene>
<evidence type="ECO:0000259" key="6">
    <source>
        <dbReference type="PROSITE" id="PS50850"/>
    </source>
</evidence>
<feature type="transmembrane region" description="Helical" evidence="5">
    <location>
        <begin position="12"/>
        <end position="34"/>
    </location>
</feature>
<evidence type="ECO:0000256" key="5">
    <source>
        <dbReference type="SAM" id="Phobius"/>
    </source>
</evidence>
<keyword evidence="2 5" id="KW-0812">Transmembrane</keyword>
<organism evidence="7">
    <name type="scientific">Clastoptera arizonana</name>
    <name type="common">Arizona spittle bug</name>
    <dbReference type="NCBI Taxonomy" id="38151"/>
    <lineage>
        <taxon>Eukaryota</taxon>
        <taxon>Metazoa</taxon>
        <taxon>Ecdysozoa</taxon>
        <taxon>Arthropoda</taxon>
        <taxon>Hexapoda</taxon>
        <taxon>Insecta</taxon>
        <taxon>Pterygota</taxon>
        <taxon>Neoptera</taxon>
        <taxon>Paraneoptera</taxon>
        <taxon>Hemiptera</taxon>
        <taxon>Auchenorrhyncha</taxon>
        <taxon>Cercopoidea</taxon>
        <taxon>Clastopteridae</taxon>
        <taxon>Clastoptera</taxon>
    </lineage>
</organism>
<feature type="transmembrane region" description="Helical" evidence="5">
    <location>
        <begin position="46"/>
        <end position="64"/>
    </location>
</feature>
<dbReference type="SUPFAM" id="SSF103473">
    <property type="entry name" value="MFS general substrate transporter"/>
    <property type="match status" value="1"/>
</dbReference>
<name>A0A1B6DUY4_9HEMI</name>
<keyword evidence="3 5" id="KW-1133">Transmembrane helix</keyword>
<keyword evidence="4 5" id="KW-0472">Membrane</keyword>
<dbReference type="InterPro" id="IPR020846">
    <property type="entry name" value="MFS_dom"/>
</dbReference>
<evidence type="ECO:0000313" key="7">
    <source>
        <dbReference type="EMBL" id="JAS29488.1"/>
    </source>
</evidence>
<evidence type="ECO:0000256" key="3">
    <source>
        <dbReference type="ARBA" id="ARBA00022989"/>
    </source>
</evidence>
<sequence>MQNYPRSLFLVYGHRTALLVITIPLTIGWILISFQPSFERVCMGRFATGISTGFASTSSTVYVAEMADVTMRGFLIVGSSIAISVGITIVYSLGYLLQENWQLVAVICAIFPIISFILISIFLPESPVWLAGKKRFSDAKKSLQRIRNCSTEEAEDALEEINQRFNSSK</sequence>
<reference evidence="7" key="1">
    <citation type="submission" date="2015-12" db="EMBL/GenBank/DDBJ databases">
        <title>De novo transcriptome assembly of four potential Pierce s Disease insect vectors from Arizona vineyards.</title>
        <authorList>
            <person name="Tassone E.E."/>
        </authorList>
    </citation>
    <scope>NUCLEOTIDE SEQUENCE</scope>
</reference>
<feature type="non-terminal residue" evidence="7">
    <location>
        <position position="169"/>
    </location>
</feature>
<comment type="subcellular location">
    <subcellularLocation>
        <location evidence="1">Membrane</location>
        <topology evidence="1">Multi-pass membrane protein</topology>
    </subcellularLocation>
</comment>